<evidence type="ECO:0000313" key="8">
    <source>
        <dbReference type="Proteomes" id="UP000191672"/>
    </source>
</evidence>
<dbReference type="InterPro" id="IPR036259">
    <property type="entry name" value="MFS_trans_sf"/>
</dbReference>
<dbReference type="InterPro" id="IPR020846">
    <property type="entry name" value="MFS_dom"/>
</dbReference>
<sequence length="507" mass="56254">MTNHEQGHQIHSVSESTLGSSVRGIANVLPAVMADTPSDAEDKNAKEVSNNNEVFYNDQELQVPDARYWDPKYKLFVSISAICSYFVITLATSVYIASIPGIMREFHVGETLAISPITFYAIGFVIGPMCTSALSEEFGRQYIYKFSLFLHLVFTIVGGSAQNFRTLAVARGLCGIVGSPCVTVFSGLLNDLWRMPKDKLGGVLFAIYGIMGAVATEVGPIAGEAIVADRGWRWTFWLTAMLVGVCFLAMVSVPETHRPEIRRKMLKLPRRNLWHCLAPAFARPIHMLLVEPIIFPTAAIVTMGQVVVFVFYASYPLVLARVYQFTSYETGLAFIPLVIGSLLALPVISVVMKRRDKSSNPQPEDSLPAASIAGILLPISLFWLAWTARTTIHWICPLIAGGLYGMAFALSQLVYPLYKNEVYGAEFGASSFAVDVAMRYTFSSVFPLFTIQLVNRIGFDWTITLCAFVLLALTPVPFVLQRYGPMLRERSRYVQKMERNDSQDMPA</sequence>
<dbReference type="Proteomes" id="UP000191672">
    <property type="component" value="Unassembled WGS sequence"/>
</dbReference>
<evidence type="ECO:0000259" key="6">
    <source>
        <dbReference type="PROSITE" id="PS50850"/>
    </source>
</evidence>
<evidence type="ECO:0000256" key="4">
    <source>
        <dbReference type="ARBA" id="ARBA00023136"/>
    </source>
</evidence>
<comment type="subcellular location">
    <subcellularLocation>
        <location evidence="1">Membrane</location>
        <topology evidence="1">Multi-pass membrane protein</topology>
    </subcellularLocation>
</comment>
<feature type="transmembrane region" description="Helical" evidence="5">
    <location>
        <begin position="461"/>
        <end position="480"/>
    </location>
</feature>
<comment type="caution">
    <text evidence="7">The sequence shown here is derived from an EMBL/GenBank/DDBJ whole genome shotgun (WGS) entry which is preliminary data.</text>
</comment>
<feature type="transmembrane region" description="Helical" evidence="5">
    <location>
        <begin position="234"/>
        <end position="253"/>
    </location>
</feature>
<feature type="transmembrane region" description="Helical" evidence="5">
    <location>
        <begin position="142"/>
        <end position="162"/>
    </location>
</feature>
<gene>
    <name evidence="7" type="ORF">PENANT_c072G07898</name>
</gene>
<feature type="transmembrane region" description="Helical" evidence="5">
    <location>
        <begin position="293"/>
        <end position="313"/>
    </location>
</feature>
<keyword evidence="3 5" id="KW-1133">Transmembrane helix</keyword>
<feature type="transmembrane region" description="Helical" evidence="5">
    <location>
        <begin position="392"/>
        <end position="415"/>
    </location>
</feature>
<dbReference type="SUPFAM" id="SSF103473">
    <property type="entry name" value="MFS general substrate transporter"/>
    <property type="match status" value="1"/>
</dbReference>
<accession>A0A1V6PPI6</accession>
<keyword evidence="8" id="KW-1185">Reference proteome</keyword>
<evidence type="ECO:0000256" key="3">
    <source>
        <dbReference type="ARBA" id="ARBA00022989"/>
    </source>
</evidence>
<dbReference type="InterPro" id="IPR011701">
    <property type="entry name" value="MFS"/>
</dbReference>
<feature type="domain" description="Major facilitator superfamily (MFS) profile" evidence="6">
    <location>
        <begin position="77"/>
        <end position="484"/>
    </location>
</feature>
<evidence type="ECO:0000256" key="5">
    <source>
        <dbReference type="SAM" id="Phobius"/>
    </source>
</evidence>
<dbReference type="Pfam" id="PF07690">
    <property type="entry name" value="MFS_1"/>
    <property type="match status" value="1"/>
</dbReference>
<keyword evidence="2 5" id="KW-0812">Transmembrane</keyword>
<dbReference type="GO" id="GO:0000297">
    <property type="term" value="F:spermine transmembrane transporter activity"/>
    <property type="evidence" value="ECO:0007669"/>
    <property type="project" value="TreeGrafter"/>
</dbReference>
<feature type="transmembrane region" description="Helical" evidence="5">
    <location>
        <begin position="201"/>
        <end position="222"/>
    </location>
</feature>
<dbReference type="PROSITE" id="PS50850">
    <property type="entry name" value="MFS"/>
    <property type="match status" value="1"/>
</dbReference>
<evidence type="ECO:0000256" key="2">
    <source>
        <dbReference type="ARBA" id="ARBA00022692"/>
    </source>
</evidence>
<evidence type="ECO:0000256" key="1">
    <source>
        <dbReference type="ARBA" id="ARBA00004141"/>
    </source>
</evidence>
<dbReference type="STRING" id="416450.A0A1V6PPI6"/>
<protein>
    <recommendedName>
        <fullName evidence="6">Major facilitator superfamily (MFS) profile domain-containing protein</fullName>
    </recommendedName>
</protein>
<dbReference type="Gene3D" id="1.20.1250.20">
    <property type="entry name" value="MFS general substrate transporter like domains"/>
    <property type="match status" value="1"/>
</dbReference>
<feature type="transmembrane region" description="Helical" evidence="5">
    <location>
        <begin position="117"/>
        <end position="135"/>
    </location>
</feature>
<dbReference type="GO" id="GO:0015606">
    <property type="term" value="F:spermidine transmembrane transporter activity"/>
    <property type="evidence" value="ECO:0007669"/>
    <property type="project" value="TreeGrafter"/>
</dbReference>
<proteinExistence type="predicted"/>
<feature type="transmembrane region" description="Helical" evidence="5">
    <location>
        <begin position="367"/>
        <end position="386"/>
    </location>
</feature>
<feature type="transmembrane region" description="Helical" evidence="5">
    <location>
        <begin position="168"/>
        <end position="189"/>
    </location>
</feature>
<feature type="transmembrane region" description="Helical" evidence="5">
    <location>
        <begin position="333"/>
        <end position="352"/>
    </location>
</feature>
<dbReference type="GO" id="GO:0005886">
    <property type="term" value="C:plasma membrane"/>
    <property type="evidence" value="ECO:0007669"/>
    <property type="project" value="TreeGrafter"/>
</dbReference>
<name>A0A1V6PPI6_9EURO</name>
<keyword evidence="4 5" id="KW-0472">Membrane</keyword>
<dbReference type="PANTHER" id="PTHR23502:SF182">
    <property type="entry name" value="POLYAMINE TRANSPORTER, PUTATIVE-RELATED"/>
    <property type="match status" value="1"/>
</dbReference>
<dbReference type="PANTHER" id="PTHR23502">
    <property type="entry name" value="MAJOR FACILITATOR SUPERFAMILY"/>
    <property type="match status" value="1"/>
</dbReference>
<reference evidence="8" key="1">
    <citation type="journal article" date="2017" name="Nat. Microbiol.">
        <title>Global analysis of biosynthetic gene clusters reveals vast potential of secondary metabolite production in Penicillium species.</title>
        <authorList>
            <person name="Nielsen J.C."/>
            <person name="Grijseels S."/>
            <person name="Prigent S."/>
            <person name="Ji B."/>
            <person name="Dainat J."/>
            <person name="Nielsen K.F."/>
            <person name="Frisvad J.C."/>
            <person name="Workman M."/>
            <person name="Nielsen J."/>
        </authorList>
    </citation>
    <scope>NUCLEOTIDE SEQUENCE [LARGE SCALE GENOMIC DNA]</scope>
    <source>
        <strain evidence="8">IBT 31811</strain>
    </source>
</reference>
<organism evidence="7 8">
    <name type="scientific">Penicillium antarcticum</name>
    <dbReference type="NCBI Taxonomy" id="416450"/>
    <lineage>
        <taxon>Eukaryota</taxon>
        <taxon>Fungi</taxon>
        <taxon>Dikarya</taxon>
        <taxon>Ascomycota</taxon>
        <taxon>Pezizomycotina</taxon>
        <taxon>Eurotiomycetes</taxon>
        <taxon>Eurotiomycetidae</taxon>
        <taxon>Eurotiales</taxon>
        <taxon>Aspergillaceae</taxon>
        <taxon>Penicillium</taxon>
    </lineage>
</organism>
<feature type="transmembrane region" description="Helical" evidence="5">
    <location>
        <begin position="75"/>
        <end position="97"/>
    </location>
</feature>
<evidence type="ECO:0000313" key="7">
    <source>
        <dbReference type="EMBL" id="OQD78918.1"/>
    </source>
</evidence>
<dbReference type="AlphaFoldDB" id="A0A1V6PPI6"/>
<dbReference type="EMBL" id="MDYN01000072">
    <property type="protein sequence ID" value="OQD78918.1"/>
    <property type="molecule type" value="Genomic_DNA"/>
</dbReference>